<evidence type="ECO:0000256" key="1">
    <source>
        <dbReference type="ARBA" id="ARBA00005417"/>
    </source>
</evidence>
<name>A0A543NLP8_9ACTN</name>
<protein>
    <submittedName>
        <fullName evidence="7">ABC transporter family protein</fullName>
    </submittedName>
</protein>
<feature type="domain" description="ABC transporter" evidence="6">
    <location>
        <begin position="9"/>
        <end position="239"/>
    </location>
</feature>
<evidence type="ECO:0000259" key="6">
    <source>
        <dbReference type="PROSITE" id="PS50893"/>
    </source>
</evidence>
<keyword evidence="3" id="KW-0547">Nucleotide-binding</keyword>
<evidence type="ECO:0000256" key="2">
    <source>
        <dbReference type="ARBA" id="ARBA00022448"/>
    </source>
</evidence>
<evidence type="ECO:0000256" key="5">
    <source>
        <dbReference type="SAM" id="MobiDB-lite"/>
    </source>
</evidence>
<dbReference type="GO" id="GO:0005524">
    <property type="term" value="F:ATP binding"/>
    <property type="evidence" value="ECO:0007669"/>
    <property type="project" value="UniProtKB-KW"/>
</dbReference>
<dbReference type="OrthoDB" id="3243210at2"/>
<dbReference type="PANTHER" id="PTHR43335">
    <property type="entry name" value="ABC TRANSPORTER, ATP-BINDING PROTEIN"/>
    <property type="match status" value="1"/>
</dbReference>
<dbReference type="AlphaFoldDB" id="A0A543NLP8"/>
<dbReference type="RefSeq" id="WP_141924185.1">
    <property type="nucleotide sequence ID" value="NZ_VFQC01000001.1"/>
</dbReference>
<keyword evidence="8" id="KW-1185">Reference proteome</keyword>
<dbReference type="Proteomes" id="UP000317422">
    <property type="component" value="Unassembled WGS sequence"/>
</dbReference>
<evidence type="ECO:0000256" key="3">
    <source>
        <dbReference type="ARBA" id="ARBA00022741"/>
    </source>
</evidence>
<keyword evidence="4" id="KW-0067">ATP-binding</keyword>
<dbReference type="InterPro" id="IPR003439">
    <property type="entry name" value="ABC_transporter-like_ATP-bd"/>
</dbReference>
<dbReference type="PANTHER" id="PTHR43335:SF4">
    <property type="entry name" value="ABC TRANSPORTER, ATP-BINDING PROTEIN"/>
    <property type="match status" value="1"/>
</dbReference>
<reference evidence="7 8" key="1">
    <citation type="submission" date="2019-06" db="EMBL/GenBank/DDBJ databases">
        <title>Sequencing the genomes of 1000 actinobacteria strains.</title>
        <authorList>
            <person name="Klenk H.-P."/>
        </authorList>
    </citation>
    <scope>NUCLEOTIDE SEQUENCE [LARGE SCALE GENOMIC DNA]</scope>
    <source>
        <strain evidence="7 8">DSM 45015</strain>
    </source>
</reference>
<sequence>MRRATGARVEANGLALRTRQGPVYAGVTFTALPGSLTAFHATSGSGRTSLLLSLAGRMRPSHGSLHVDGHPVPASARRVRRVSALGLFDGVNDLDERLRVTEHLSERTHLRLRPAGRSQHRAALSDADLPDVDTRALVRDLSMVEKRRLGVALALLEEPRLLLVDNADHGLTPDEQADFARTLGKLADAGLTVVASCTDATAFQDRATTIPLTRGARPPSAEPSEPSGRHRRFGAGSLLPGRRRVPRRTPETEQEAPERDTGEQAPAPRKEHT</sequence>
<dbReference type="InterPro" id="IPR027417">
    <property type="entry name" value="P-loop_NTPase"/>
</dbReference>
<dbReference type="GO" id="GO:0016887">
    <property type="term" value="F:ATP hydrolysis activity"/>
    <property type="evidence" value="ECO:0007669"/>
    <property type="project" value="InterPro"/>
</dbReference>
<gene>
    <name evidence="7" type="ORF">FHX37_2705</name>
</gene>
<dbReference type="SMART" id="SM00382">
    <property type="entry name" value="AAA"/>
    <property type="match status" value="1"/>
</dbReference>
<comment type="caution">
    <text evidence="7">The sequence shown here is derived from an EMBL/GenBank/DDBJ whole genome shotgun (WGS) entry which is preliminary data.</text>
</comment>
<feature type="region of interest" description="Disordered" evidence="5">
    <location>
        <begin position="208"/>
        <end position="273"/>
    </location>
</feature>
<evidence type="ECO:0000313" key="7">
    <source>
        <dbReference type="EMBL" id="TQN32727.1"/>
    </source>
</evidence>
<dbReference type="EMBL" id="VFQC01000001">
    <property type="protein sequence ID" value="TQN32727.1"/>
    <property type="molecule type" value="Genomic_DNA"/>
</dbReference>
<feature type="compositionally biased region" description="Basic and acidic residues" evidence="5">
    <location>
        <begin position="248"/>
        <end position="273"/>
    </location>
</feature>
<organism evidence="7 8">
    <name type="scientific">Haloactinospora alba</name>
    <dbReference type="NCBI Taxonomy" id="405555"/>
    <lineage>
        <taxon>Bacteria</taxon>
        <taxon>Bacillati</taxon>
        <taxon>Actinomycetota</taxon>
        <taxon>Actinomycetes</taxon>
        <taxon>Streptosporangiales</taxon>
        <taxon>Nocardiopsidaceae</taxon>
        <taxon>Haloactinospora</taxon>
    </lineage>
</organism>
<dbReference type="Gene3D" id="3.40.50.300">
    <property type="entry name" value="P-loop containing nucleotide triphosphate hydrolases"/>
    <property type="match status" value="1"/>
</dbReference>
<dbReference type="Pfam" id="PF00005">
    <property type="entry name" value="ABC_tran"/>
    <property type="match status" value="1"/>
</dbReference>
<comment type="similarity">
    <text evidence="1">Belongs to the ABC transporter superfamily.</text>
</comment>
<accession>A0A543NLP8</accession>
<evidence type="ECO:0000313" key="8">
    <source>
        <dbReference type="Proteomes" id="UP000317422"/>
    </source>
</evidence>
<evidence type="ECO:0000256" key="4">
    <source>
        <dbReference type="ARBA" id="ARBA00022840"/>
    </source>
</evidence>
<feature type="compositionally biased region" description="Low complexity" evidence="5">
    <location>
        <begin position="215"/>
        <end position="226"/>
    </location>
</feature>
<keyword evidence="2" id="KW-0813">Transport</keyword>
<dbReference type="PROSITE" id="PS50893">
    <property type="entry name" value="ABC_TRANSPORTER_2"/>
    <property type="match status" value="1"/>
</dbReference>
<dbReference type="SUPFAM" id="SSF52540">
    <property type="entry name" value="P-loop containing nucleoside triphosphate hydrolases"/>
    <property type="match status" value="1"/>
</dbReference>
<dbReference type="InterPro" id="IPR003593">
    <property type="entry name" value="AAA+_ATPase"/>
</dbReference>
<proteinExistence type="inferred from homology"/>